<dbReference type="Pfam" id="PF18953">
    <property type="entry name" value="SAP_new25"/>
    <property type="match status" value="1"/>
</dbReference>
<reference evidence="2 3" key="1">
    <citation type="submission" date="2019-06" db="EMBL/GenBank/DDBJ databases">
        <authorList>
            <person name="Meng X."/>
        </authorList>
    </citation>
    <scope>NUCLEOTIDE SEQUENCE [LARGE SCALE GENOMIC DNA]</scope>
    <source>
        <strain evidence="2 3">M625</strain>
    </source>
</reference>
<proteinExistence type="predicted"/>
<dbReference type="Proteomes" id="UP000315540">
    <property type="component" value="Unassembled WGS sequence"/>
</dbReference>
<name>A0A504IZX2_9FLAO</name>
<dbReference type="RefSeq" id="WP_140597454.1">
    <property type="nucleotide sequence ID" value="NZ_VFWZ01000010.1"/>
</dbReference>
<evidence type="ECO:0000313" key="2">
    <source>
        <dbReference type="EMBL" id="TPN81692.1"/>
    </source>
</evidence>
<protein>
    <recommendedName>
        <fullName evidence="1">DUF6434 domain-containing protein</fullName>
    </recommendedName>
</protein>
<evidence type="ECO:0000259" key="1">
    <source>
        <dbReference type="Pfam" id="PF20026"/>
    </source>
</evidence>
<gene>
    <name evidence="2" type="ORF">FHK87_24130</name>
</gene>
<comment type="caution">
    <text evidence="2">The sequence shown here is derived from an EMBL/GenBank/DDBJ whole genome shotgun (WGS) entry which is preliminary data.</text>
</comment>
<dbReference type="InterPro" id="IPR045492">
    <property type="entry name" value="DUF6434"/>
</dbReference>
<accession>A0A504IZX2</accession>
<sequence>MSRPDFENITSGKEFNNWYWLKKEMVDICKRSNLPYSGSKFELRDRIMYALDHQGKIKPKKPKNKTTSKFNWAKEQLTLDTIITDNVSFGPNFRGFMKSQIGTKFYCHGDFMDWVKSNLGKTLQDAILQWEILDQRKQDPDFKREIAKHNMYCQYIRDFLDANKGKKFADAKHSWMKKKQLPMHNGFVIYEQTDLDLI</sequence>
<dbReference type="OrthoDB" id="9778090at2"/>
<dbReference type="Pfam" id="PF20026">
    <property type="entry name" value="DUF6434"/>
    <property type="match status" value="1"/>
</dbReference>
<organism evidence="2 3">
    <name type="scientific">Aquimarina algicola</name>
    <dbReference type="NCBI Taxonomy" id="2589995"/>
    <lineage>
        <taxon>Bacteria</taxon>
        <taxon>Pseudomonadati</taxon>
        <taxon>Bacteroidota</taxon>
        <taxon>Flavobacteriia</taxon>
        <taxon>Flavobacteriales</taxon>
        <taxon>Flavobacteriaceae</taxon>
        <taxon>Aquimarina</taxon>
    </lineage>
</organism>
<feature type="domain" description="DUF6434" evidence="1">
    <location>
        <begin position="70"/>
        <end position="131"/>
    </location>
</feature>
<dbReference type="AlphaFoldDB" id="A0A504IZX2"/>
<dbReference type="EMBL" id="VFWZ01000010">
    <property type="protein sequence ID" value="TPN81692.1"/>
    <property type="molecule type" value="Genomic_DNA"/>
</dbReference>
<evidence type="ECO:0000313" key="3">
    <source>
        <dbReference type="Proteomes" id="UP000315540"/>
    </source>
</evidence>
<keyword evidence="3" id="KW-1185">Reference proteome</keyword>